<feature type="transmembrane region" description="Helical" evidence="12">
    <location>
        <begin position="107"/>
        <end position="125"/>
    </location>
</feature>
<evidence type="ECO:0000256" key="10">
    <source>
        <dbReference type="ARBA" id="ARBA00022989"/>
    </source>
</evidence>
<feature type="transmembrane region" description="Helical" evidence="12">
    <location>
        <begin position="26"/>
        <end position="44"/>
    </location>
</feature>
<evidence type="ECO:0000256" key="11">
    <source>
        <dbReference type="ARBA" id="ARBA00023136"/>
    </source>
</evidence>
<dbReference type="GO" id="GO:0005886">
    <property type="term" value="C:plasma membrane"/>
    <property type="evidence" value="ECO:0007669"/>
    <property type="project" value="UniProtKB-SubCell"/>
</dbReference>
<evidence type="ECO:0000313" key="13">
    <source>
        <dbReference type="EMBL" id="MBO1322138.1"/>
    </source>
</evidence>
<dbReference type="GO" id="GO:0015232">
    <property type="term" value="F:heme transmembrane transporter activity"/>
    <property type="evidence" value="ECO:0007669"/>
    <property type="project" value="InterPro"/>
</dbReference>
<comment type="subcellular location">
    <subcellularLocation>
        <location evidence="2">Cell inner membrane</location>
        <topology evidence="2">Multi-pass membrane protein</topology>
    </subcellularLocation>
</comment>
<keyword evidence="10 12" id="KW-1133">Transmembrane helix</keyword>
<evidence type="ECO:0000256" key="9">
    <source>
        <dbReference type="ARBA" id="ARBA00022748"/>
    </source>
</evidence>
<feature type="transmembrane region" description="Helical" evidence="12">
    <location>
        <begin position="137"/>
        <end position="160"/>
    </location>
</feature>
<sequence length="224" mass="24565">MSDNVFHVFSAVLRKDLRRELRSREIFISSFLFSVILLVIIFYASKTSGVQLEAMSSGALWLCILFSGTIGLNRSHQSETANGCYRALILAPVEGGWLYLAKVCSNALLLIVMELLLLPLLVLFYHTDISKNLGMLVTSLALGTIAFTAVGNLVVVITANTRMKDVLFPVVQLPLMVPTLIAAVNATELALQGKTPSNWLQVLVAVNVVFLSAGFLLYDFLLEE</sequence>
<organism evidence="13 14">
    <name type="scientific">Acanthopleuribacter pedis</name>
    <dbReference type="NCBI Taxonomy" id="442870"/>
    <lineage>
        <taxon>Bacteria</taxon>
        <taxon>Pseudomonadati</taxon>
        <taxon>Acidobacteriota</taxon>
        <taxon>Holophagae</taxon>
        <taxon>Acanthopleuribacterales</taxon>
        <taxon>Acanthopleuribacteraceae</taxon>
        <taxon>Acanthopleuribacter</taxon>
    </lineage>
</organism>
<comment type="function">
    <text evidence="1">Required for the export of heme to the periplasm for the biogenesis of c-type cytochromes.</text>
</comment>
<dbReference type="InterPro" id="IPR026031">
    <property type="entry name" value="Cyt_c_CcmB_bac"/>
</dbReference>
<keyword evidence="7" id="KW-0997">Cell inner membrane</keyword>
<proteinExistence type="inferred from homology"/>
<keyword evidence="14" id="KW-1185">Reference proteome</keyword>
<dbReference type="PANTHER" id="PTHR30070">
    <property type="entry name" value="HEME EXPORTER PROTEIN B"/>
    <property type="match status" value="1"/>
</dbReference>
<evidence type="ECO:0000256" key="4">
    <source>
        <dbReference type="ARBA" id="ARBA00016452"/>
    </source>
</evidence>
<evidence type="ECO:0000256" key="3">
    <source>
        <dbReference type="ARBA" id="ARBA00010544"/>
    </source>
</evidence>
<feature type="transmembrane region" description="Helical" evidence="12">
    <location>
        <begin position="199"/>
        <end position="218"/>
    </location>
</feature>
<dbReference type="Proteomes" id="UP000664417">
    <property type="component" value="Unassembled WGS sequence"/>
</dbReference>
<keyword evidence="5" id="KW-0813">Transport</keyword>
<keyword evidence="6" id="KW-1003">Cell membrane</keyword>
<keyword evidence="11 12" id="KW-0472">Membrane</keyword>
<comment type="similarity">
    <text evidence="3">Belongs to the CcmB/CycW/HelB family.</text>
</comment>
<evidence type="ECO:0000256" key="5">
    <source>
        <dbReference type="ARBA" id="ARBA00022448"/>
    </source>
</evidence>
<name>A0A8J7U755_9BACT</name>
<dbReference type="PIRSF" id="PIRSF002764">
    <property type="entry name" value="CcmB"/>
    <property type="match status" value="1"/>
</dbReference>
<comment type="caution">
    <text evidence="13">The sequence shown here is derived from an EMBL/GenBank/DDBJ whole genome shotgun (WGS) entry which is preliminary data.</text>
</comment>
<protein>
    <recommendedName>
        <fullName evidence="4">Heme exporter protein B</fullName>
    </recommendedName>
</protein>
<evidence type="ECO:0000256" key="12">
    <source>
        <dbReference type="SAM" id="Phobius"/>
    </source>
</evidence>
<dbReference type="InterPro" id="IPR003544">
    <property type="entry name" value="Cyt_c_biogenesis_CcmB"/>
</dbReference>
<keyword evidence="8 12" id="KW-0812">Transmembrane</keyword>
<dbReference type="GO" id="GO:1903607">
    <property type="term" value="P:cytochrome c biosynthetic process"/>
    <property type="evidence" value="ECO:0007669"/>
    <property type="project" value="TreeGrafter"/>
</dbReference>
<dbReference type="RefSeq" id="WP_207862111.1">
    <property type="nucleotide sequence ID" value="NZ_JAFREP010000032.1"/>
</dbReference>
<dbReference type="PANTHER" id="PTHR30070:SF1">
    <property type="entry name" value="CYTOCHROME C BIOGENESIS B-RELATED"/>
    <property type="match status" value="1"/>
</dbReference>
<dbReference type="AlphaFoldDB" id="A0A8J7U755"/>
<dbReference type="EMBL" id="JAFREP010000032">
    <property type="protein sequence ID" value="MBO1322138.1"/>
    <property type="molecule type" value="Genomic_DNA"/>
</dbReference>
<dbReference type="GO" id="GO:0017004">
    <property type="term" value="P:cytochrome complex assembly"/>
    <property type="evidence" value="ECO:0007669"/>
    <property type="project" value="UniProtKB-KW"/>
</dbReference>
<accession>A0A8J7U755</accession>
<reference evidence="13" key="1">
    <citation type="submission" date="2021-03" db="EMBL/GenBank/DDBJ databases">
        <authorList>
            <person name="Wang G."/>
        </authorList>
    </citation>
    <scope>NUCLEOTIDE SEQUENCE</scope>
    <source>
        <strain evidence="13">KCTC 12899</strain>
    </source>
</reference>
<evidence type="ECO:0000256" key="7">
    <source>
        <dbReference type="ARBA" id="ARBA00022519"/>
    </source>
</evidence>
<evidence type="ECO:0000256" key="2">
    <source>
        <dbReference type="ARBA" id="ARBA00004429"/>
    </source>
</evidence>
<evidence type="ECO:0000256" key="1">
    <source>
        <dbReference type="ARBA" id="ARBA00002442"/>
    </source>
</evidence>
<feature type="transmembrane region" description="Helical" evidence="12">
    <location>
        <begin position="166"/>
        <end position="187"/>
    </location>
</feature>
<feature type="transmembrane region" description="Helical" evidence="12">
    <location>
        <begin position="50"/>
        <end position="72"/>
    </location>
</feature>
<dbReference type="Pfam" id="PF03379">
    <property type="entry name" value="CcmB"/>
    <property type="match status" value="1"/>
</dbReference>
<evidence type="ECO:0000256" key="8">
    <source>
        <dbReference type="ARBA" id="ARBA00022692"/>
    </source>
</evidence>
<keyword evidence="9" id="KW-0201">Cytochrome c-type biogenesis</keyword>
<evidence type="ECO:0000256" key="6">
    <source>
        <dbReference type="ARBA" id="ARBA00022475"/>
    </source>
</evidence>
<gene>
    <name evidence="13" type="ORF">J3U88_26925</name>
</gene>
<evidence type="ECO:0000313" key="14">
    <source>
        <dbReference type="Proteomes" id="UP000664417"/>
    </source>
</evidence>